<evidence type="ECO:0000313" key="2">
    <source>
        <dbReference type="EMBL" id="KAG6462889.1"/>
    </source>
</evidence>
<keyword evidence="3" id="KW-1185">Reference proteome</keyword>
<evidence type="ECO:0000313" key="3">
    <source>
        <dbReference type="Proteomes" id="UP000791440"/>
    </source>
</evidence>
<dbReference type="Pfam" id="PF00023">
    <property type="entry name" value="Ank"/>
    <property type="match status" value="1"/>
</dbReference>
<reference evidence="2" key="1">
    <citation type="journal article" date="2016" name="Insect Biochem. Mol. Biol.">
        <title>Multifaceted biological insights from a draft genome sequence of the tobacco hornworm moth, Manduca sexta.</title>
        <authorList>
            <person name="Kanost M.R."/>
            <person name="Arrese E.L."/>
            <person name="Cao X."/>
            <person name="Chen Y.R."/>
            <person name="Chellapilla S."/>
            <person name="Goldsmith M.R."/>
            <person name="Grosse-Wilde E."/>
            <person name="Heckel D.G."/>
            <person name="Herndon N."/>
            <person name="Jiang H."/>
            <person name="Papanicolaou A."/>
            <person name="Qu J."/>
            <person name="Soulages J.L."/>
            <person name="Vogel H."/>
            <person name="Walters J."/>
            <person name="Waterhouse R.M."/>
            <person name="Ahn S.J."/>
            <person name="Almeida F.C."/>
            <person name="An C."/>
            <person name="Aqrawi P."/>
            <person name="Bretschneider A."/>
            <person name="Bryant W.B."/>
            <person name="Bucks S."/>
            <person name="Chao H."/>
            <person name="Chevignon G."/>
            <person name="Christen J.M."/>
            <person name="Clarke D.F."/>
            <person name="Dittmer N.T."/>
            <person name="Ferguson L.C.F."/>
            <person name="Garavelou S."/>
            <person name="Gordon K.H.J."/>
            <person name="Gunaratna R.T."/>
            <person name="Han Y."/>
            <person name="Hauser F."/>
            <person name="He Y."/>
            <person name="Heidel-Fischer H."/>
            <person name="Hirsh A."/>
            <person name="Hu Y."/>
            <person name="Jiang H."/>
            <person name="Kalra D."/>
            <person name="Klinner C."/>
            <person name="Konig C."/>
            <person name="Kovar C."/>
            <person name="Kroll A.R."/>
            <person name="Kuwar S.S."/>
            <person name="Lee S.L."/>
            <person name="Lehman R."/>
            <person name="Li K."/>
            <person name="Li Z."/>
            <person name="Liang H."/>
            <person name="Lovelace S."/>
            <person name="Lu Z."/>
            <person name="Mansfield J.H."/>
            <person name="McCulloch K.J."/>
            <person name="Mathew T."/>
            <person name="Morton B."/>
            <person name="Muzny D.M."/>
            <person name="Neunemann D."/>
            <person name="Ongeri F."/>
            <person name="Pauchet Y."/>
            <person name="Pu L.L."/>
            <person name="Pyrousis I."/>
            <person name="Rao X.J."/>
            <person name="Redding A."/>
            <person name="Roesel C."/>
            <person name="Sanchez-Gracia A."/>
            <person name="Schaack S."/>
            <person name="Shukla A."/>
            <person name="Tetreau G."/>
            <person name="Wang Y."/>
            <person name="Xiong G.H."/>
            <person name="Traut W."/>
            <person name="Walsh T.K."/>
            <person name="Worley K.C."/>
            <person name="Wu D."/>
            <person name="Wu W."/>
            <person name="Wu Y.Q."/>
            <person name="Zhang X."/>
            <person name="Zou Z."/>
            <person name="Zucker H."/>
            <person name="Briscoe A.D."/>
            <person name="Burmester T."/>
            <person name="Clem R.J."/>
            <person name="Feyereisen R."/>
            <person name="Grimmelikhuijzen C.J.P."/>
            <person name="Hamodrakas S.J."/>
            <person name="Hansson B.S."/>
            <person name="Huguet E."/>
            <person name="Jermiin L.S."/>
            <person name="Lan Q."/>
            <person name="Lehman H.K."/>
            <person name="Lorenzen M."/>
            <person name="Merzendorfer H."/>
            <person name="Michalopoulos I."/>
            <person name="Morton D.B."/>
            <person name="Muthukrishnan S."/>
            <person name="Oakeshott J.G."/>
            <person name="Palmer W."/>
            <person name="Park Y."/>
            <person name="Passarelli A.L."/>
            <person name="Rozas J."/>
            <person name="Schwartz L.M."/>
            <person name="Smith W."/>
            <person name="Southgate A."/>
            <person name="Vilcinskas A."/>
            <person name="Vogt R."/>
            <person name="Wang P."/>
            <person name="Werren J."/>
            <person name="Yu X.Q."/>
            <person name="Zhou J.J."/>
            <person name="Brown S.J."/>
            <person name="Scherer S.E."/>
            <person name="Richards S."/>
            <person name="Blissard G.W."/>
        </authorList>
    </citation>
    <scope>NUCLEOTIDE SEQUENCE</scope>
</reference>
<dbReference type="Proteomes" id="UP000791440">
    <property type="component" value="Unassembled WGS sequence"/>
</dbReference>
<dbReference type="InterPro" id="IPR002110">
    <property type="entry name" value="Ankyrin_rpt"/>
</dbReference>
<comment type="caution">
    <text evidence="2">The sequence shown here is derived from an EMBL/GenBank/DDBJ whole genome shotgun (WGS) entry which is preliminary data.</text>
</comment>
<proteinExistence type="predicted"/>
<dbReference type="AlphaFoldDB" id="A0A922CY46"/>
<dbReference type="InterPro" id="IPR036770">
    <property type="entry name" value="Ankyrin_rpt-contain_sf"/>
</dbReference>
<accession>A0A922CY46</accession>
<dbReference type="Gene3D" id="1.25.40.20">
    <property type="entry name" value="Ankyrin repeat-containing domain"/>
    <property type="match status" value="1"/>
</dbReference>
<name>A0A922CY46_MANSE</name>
<sequence length="682" mass="77396">MGSAKVSNATITMGDNDKKGFNFLKKLKLFGKKEKKEEKRKEEKKEPKIDAVLEQFQNLDIKKEKEEDDESQFFSYKVVKDDARSDRIDSQSSEDSGFVEPKAEDDVADAIKNLKIEDSDKTNDKNAKEESEKKTKIVKIIRQPTRNKVSVYRSGDPYTVRQSETSFRQQISQINQHTLTGGHILVNANQVPDNYSEVDIALKSVEKISQKRQKDKEYLEDVLELINNDTKASDDFLSEFVEIQGESCDPIHIVPTETPEPNPVEEFSSYQHIYNHYEDFGDMTNMILGVLQESQSKTHIFPTPPRSENVPSPMSESQASFYRSNSDYTLSPERSSPICNSDYEKYQDLTSFDEFPNSNETVDKRERTSSISSMTMKQFKDMQKDIANGFSKKECCDVNRKSCKEIFQEHLSKMKMVERKNLVLKVAKLDLNTAYGVLQNILLSLSRGAEQEDLQYSLFALICERVLAQKPALFAHDFGLSLLKSAALRCPHRPLLTRYIVQCIRVAIKIDSTVVAGKDSVFQEVDAQGDTLVIACARAGDAYAAVLAEIVRKDADQLPLFRIHHANTDGYTALHVSCSQHSARAPRLHTVHVLLHHGDADVWKGDVKGGDTALHLAVNSANCDIQLIMMLFKNIDRKQWKSLAHCRNMSSVTPLEYARSATKSTTRQNYPQEVLDFLKKCR</sequence>
<reference evidence="2" key="2">
    <citation type="submission" date="2020-12" db="EMBL/GenBank/DDBJ databases">
        <authorList>
            <person name="Kanost M."/>
        </authorList>
    </citation>
    <scope>NUCLEOTIDE SEQUENCE</scope>
</reference>
<evidence type="ECO:0000256" key="1">
    <source>
        <dbReference type="SAM" id="MobiDB-lite"/>
    </source>
</evidence>
<feature type="compositionally biased region" description="Basic and acidic residues" evidence="1">
    <location>
        <begin position="112"/>
        <end position="134"/>
    </location>
</feature>
<dbReference type="EMBL" id="JH668901">
    <property type="protein sequence ID" value="KAG6462889.1"/>
    <property type="molecule type" value="Genomic_DNA"/>
</dbReference>
<gene>
    <name evidence="2" type="ORF">O3G_MSEX013521</name>
</gene>
<feature type="region of interest" description="Disordered" evidence="1">
    <location>
        <begin position="81"/>
        <end position="134"/>
    </location>
</feature>
<organism evidence="2 3">
    <name type="scientific">Manduca sexta</name>
    <name type="common">Tobacco hawkmoth</name>
    <name type="synonym">Tobacco hornworm</name>
    <dbReference type="NCBI Taxonomy" id="7130"/>
    <lineage>
        <taxon>Eukaryota</taxon>
        <taxon>Metazoa</taxon>
        <taxon>Ecdysozoa</taxon>
        <taxon>Arthropoda</taxon>
        <taxon>Hexapoda</taxon>
        <taxon>Insecta</taxon>
        <taxon>Pterygota</taxon>
        <taxon>Neoptera</taxon>
        <taxon>Endopterygota</taxon>
        <taxon>Lepidoptera</taxon>
        <taxon>Glossata</taxon>
        <taxon>Ditrysia</taxon>
        <taxon>Bombycoidea</taxon>
        <taxon>Sphingidae</taxon>
        <taxon>Sphinginae</taxon>
        <taxon>Sphingini</taxon>
        <taxon>Manduca</taxon>
    </lineage>
</organism>
<protein>
    <submittedName>
        <fullName evidence="2">Uncharacterized protein</fullName>
    </submittedName>
</protein>
<dbReference type="SUPFAM" id="SSF48403">
    <property type="entry name" value="Ankyrin repeat"/>
    <property type="match status" value="1"/>
</dbReference>